<comment type="caution">
    <text evidence="2">The sequence shown here is derived from an EMBL/GenBank/DDBJ whole genome shotgun (WGS) entry which is preliminary data.</text>
</comment>
<feature type="region of interest" description="Disordered" evidence="1">
    <location>
        <begin position="95"/>
        <end position="121"/>
    </location>
</feature>
<keyword evidence="3" id="KW-1185">Reference proteome</keyword>
<evidence type="ECO:0000256" key="1">
    <source>
        <dbReference type="SAM" id="MobiDB-lite"/>
    </source>
</evidence>
<accession>A0ABS6LC73</accession>
<reference evidence="2 3" key="1">
    <citation type="submission" date="2021-03" db="EMBL/GenBank/DDBJ databases">
        <title>Five novel Rahnella species.</title>
        <authorList>
            <person name="Brady C."/>
            <person name="Asselin J."/>
            <person name="Beer S."/>
            <person name="Bruberg M.B."/>
            <person name="Crampton B."/>
            <person name="Venter S."/>
            <person name="Arnold D."/>
            <person name="Denman S."/>
        </authorList>
    </citation>
    <scope>NUCLEOTIDE SEQUENCE [LARGE SCALE GENOMIC DNA]</scope>
    <source>
        <strain evidence="2 3">FRB 231</strain>
    </source>
</reference>
<proteinExistence type="predicted"/>
<evidence type="ECO:0000313" key="2">
    <source>
        <dbReference type="EMBL" id="MBU9844114.1"/>
    </source>
</evidence>
<evidence type="ECO:0000313" key="3">
    <source>
        <dbReference type="Proteomes" id="UP000739284"/>
    </source>
</evidence>
<dbReference type="RefSeq" id="WP_217148072.1">
    <property type="nucleotide sequence ID" value="NZ_JAFMOY010000109.1"/>
</dbReference>
<dbReference type="Proteomes" id="UP000739284">
    <property type="component" value="Unassembled WGS sequence"/>
</dbReference>
<dbReference type="EMBL" id="JAFMOY010000109">
    <property type="protein sequence ID" value="MBU9844114.1"/>
    <property type="molecule type" value="Genomic_DNA"/>
</dbReference>
<name>A0ABS6LC73_9GAMM</name>
<organism evidence="2 3">
    <name type="scientific">Rahnella ecdela</name>
    <dbReference type="NCBI Taxonomy" id="2816250"/>
    <lineage>
        <taxon>Bacteria</taxon>
        <taxon>Pseudomonadati</taxon>
        <taxon>Pseudomonadota</taxon>
        <taxon>Gammaproteobacteria</taxon>
        <taxon>Enterobacterales</taxon>
        <taxon>Yersiniaceae</taxon>
        <taxon>Rahnella</taxon>
    </lineage>
</organism>
<gene>
    <name evidence="2" type="ORF">J1784_03675</name>
</gene>
<sequence length="121" mass="13828">MSMNVPEAIAQLISEGHSEDEAVEIVSLAIQHMNAQKQQAINYSPLKQGVNDKSMAEYWKALREKAENNVYIPPHMNVPSNQETTLEIFKQNMRMRNPKSESPLRNTASAIEWFKQQRKGS</sequence>
<protein>
    <submittedName>
        <fullName evidence="2">Uncharacterized protein</fullName>
    </submittedName>
</protein>